<sequence>MKQRTYLICIALVAIGLVFALGFGLTTANMIVPVVAVIAGIAILALCRRSVTEVTEDELSTILHGKAALSALEVTILIAAIGFAALMSFSSGGGSGWGLATYDNGSTKVYYGVLSISPTLSVSPLDLNYESYSLYEGSYLIPDPANLTFDDVIAIDAMFAEGHRIRDTTRAFGAALGAVTVLLTALYGAFLWYYNRKYGA</sequence>
<keyword evidence="1" id="KW-0812">Transmembrane</keyword>
<dbReference type="RefSeq" id="WP_011844249.1">
    <property type="nucleotide sequence ID" value="NZ_CP109831.1"/>
</dbReference>
<evidence type="ECO:0000313" key="2">
    <source>
        <dbReference type="EMBL" id="UYU18747.1"/>
    </source>
</evidence>
<dbReference type="AlphaFoldDB" id="A0AAX3E9H7"/>
<keyword evidence="3" id="KW-1185">Reference proteome</keyword>
<dbReference type="GeneID" id="76729479"/>
<keyword evidence="1" id="KW-1133">Transmembrane helix</keyword>
<reference evidence="2" key="1">
    <citation type="submission" date="2022-10" db="EMBL/GenBank/DDBJ databases">
        <title>Complete genome of Methanoculleus submarinus DSM 15122.</title>
        <authorList>
            <person name="Chen S.-C."/>
            <person name="Lai S.-J."/>
            <person name="You Y.-T."/>
        </authorList>
    </citation>
    <scope>NUCLEOTIDE SEQUENCE</scope>
    <source>
        <strain evidence="2">DSM 15122</strain>
    </source>
</reference>
<name>A0AAX3E9H7_9EURY</name>
<gene>
    <name evidence="2" type="ORF">OH143_01265</name>
</gene>
<dbReference type="InterPro" id="IPR019235">
    <property type="entry name" value="DUF2178_TM"/>
</dbReference>
<feature type="transmembrane region" description="Helical" evidence="1">
    <location>
        <begin position="171"/>
        <end position="194"/>
    </location>
</feature>
<accession>A0AAX3E9H7</accession>
<evidence type="ECO:0000256" key="1">
    <source>
        <dbReference type="SAM" id="Phobius"/>
    </source>
</evidence>
<proteinExistence type="predicted"/>
<dbReference type="Proteomes" id="UP001156196">
    <property type="component" value="Chromosome"/>
</dbReference>
<dbReference type="EMBL" id="CP109831">
    <property type="protein sequence ID" value="UYU18747.1"/>
    <property type="molecule type" value="Genomic_DNA"/>
</dbReference>
<protein>
    <submittedName>
        <fullName evidence="2">DUF2178 domain-containing protein</fullName>
    </submittedName>
</protein>
<dbReference type="GeneID" id="4848099"/>
<keyword evidence="1" id="KW-0472">Membrane</keyword>
<organism evidence="2 3">
    <name type="scientific">Methanoculleus submarinus</name>
    <dbReference type="NCBI Taxonomy" id="204050"/>
    <lineage>
        <taxon>Archaea</taxon>
        <taxon>Methanobacteriati</taxon>
        <taxon>Methanobacteriota</taxon>
        <taxon>Stenosarchaea group</taxon>
        <taxon>Methanomicrobia</taxon>
        <taxon>Methanomicrobiales</taxon>
        <taxon>Methanomicrobiaceae</taxon>
        <taxon>Methanoculleus</taxon>
    </lineage>
</organism>
<feature type="transmembrane region" description="Helical" evidence="1">
    <location>
        <begin position="30"/>
        <end position="47"/>
    </location>
</feature>
<evidence type="ECO:0000313" key="3">
    <source>
        <dbReference type="Proteomes" id="UP001156196"/>
    </source>
</evidence>
<feature type="transmembrane region" description="Helical" evidence="1">
    <location>
        <begin position="68"/>
        <end position="89"/>
    </location>
</feature>
<dbReference type="Pfam" id="PF09946">
    <property type="entry name" value="DUF2178"/>
    <property type="match status" value="1"/>
</dbReference>
<dbReference type="KEGG" id="msum:OH143_01265"/>